<dbReference type="PANTHER" id="PTHR11439">
    <property type="entry name" value="GAG-POL-RELATED RETROTRANSPOSON"/>
    <property type="match status" value="1"/>
</dbReference>
<dbReference type="OrthoDB" id="6434303at2759"/>
<keyword evidence="2" id="KW-1185">Reference proteome</keyword>
<organism evidence="1 2">
    <name type="scientific">Araneus ventricosus</name>
    <name type="common">Orbweaver spider</name>
    <name type="synonym">Epeira ventricosa</name>
    <dbReference type="NCBI Taxonomy" id="182803"/>
    <lineage>
        <taxon>Eukaryota</taxon>
        <taxon>Metazoa</taxon>
        <taxon>Ecdysozoa</taxon>
        <taxon>Arthropoda</taxon>
        <taxon>Chelicerata</taxon>
        <taxon>Arachnida</taxon>
        <taxon>Araneae</taxon>
        <taxon>Araneomorphae</taxon>
        <taxon>Entelegynae</taxon>
        <taxon>Araneoidea</taxon>
        <taxon>Araneidae</taxon>
        <taxon>Araneus</taxon>
    </lineage>
</organism>
<dbReference type="PANTHER" id="PTHR11439:SF483">
    <property type="entry name" value="PEPTIDE SYNTHASE GLIP-LIKE, PUTATIVE (AFU_ORTHOLOGUE AFUA_3G12920)-RELATED"/>
    <property type="match status" value="1"/>
</dbReference>
<sequence length="127" mass="14058">MPNVNPVSVPFDKSLTCLDHSKKLQEYIPYRIAVSSLMYLSVVSRPDIAYSVGVLSRVLDKPSKVYWCLVKKVLKYLKGTLRWGILYQSSSACKLLEALSDADYAGDESTRKSTSGMIFKLSGGAIT</sequence>
<dbReference type="EMBL" id="BGPR01000009">
    <property type="protein sequence ID" value="GBL76268.1"/>
    <property type="molecule type" value="Genomic_DNA"/>
</dbReference>
<comment type="caution">
    <text evidence="1">The sequence shown here is derived from an EMBL/GenBank/DDBJ whole genome shotgun (WGS) entry which is preliminary data.</text>
</comment>
<evidence type="ECO:0000313" key="2">
    <source>
        <dbReference type="Proteomes" id="UP000499080"/>
    </source>
</evidence>
<evidence type="ECO:0000313" key="1">
    <source>
        <dbReference type="EMBL" id="GBL76268.1"/>
    </source>
</evidence>
<dbReference type="AlphaFoldDB" id="A0A4Y2A927"/>
<proteinExistence type="predicted"/>
<reference evidence="1 2" key="1">
    <citation type="journal article" date="2019" name="Sci. Rep.">
        <title>Orb-weaving spider Araneus ventricosus genome elucidates the spidroin gene catalogue.</title>
        <authorList>
            <person name="Kono N."/>
            <person name="Nakamura H."/>
            <person name="Ohtoshi R."/>
            <person name="Moran D.A.P."/>
            <person name="Shinohara A."/>
            <person name="Yoshida Y."/>
            <person name="Fujiwara M."/>
            <person name="Mori M."/>
            <person name="Tomita M."/>
            <person name="Arakawa K."/>
        </authorList>
    </citation>
    <scope>NUCLEOTIDE SEQUENCE [LARGE SCALE GENOMIC DNA]</scope>
</reference>
<accession>A0A4Y2A927</accession>
<gene>
    <name evidence="1" type="primary">POLX_1283</name>
    <name evidence="1" type="ORF">AVEN_234522_1</name>
</gene>
<protein>
    <submittedName>
        <fullName evidence="1">Retrovirus-related Pol polyprotein from transposon TNT 1-94</fullName>
    </submittedName>
</protein>
<dbReference type="Proteomes" id="UP000499080">
    <property type="component" value="Unassembled WGS sequence"/>
</dbReference>
<name>A0A4Y2A927_ARAVE</name>